<dbReference type="InterPro" id="IPR049399">
    <property type="entry name" value="BDLP-like_hel"/>
</dbReference>
<keyword evidence="2" id="KW-0547">Nucleotide-binding</keyword>
<protein>
    <recommendedName>
        <fullName evidence="11">Dynamin family protein</fullName>
    </recommendedName>
</protein>
<evidence type="ECO:0000256" key="1">
    <source>
        <dbReference type="ARBA" id="ARBA00004370"/>
    </source>
</evidence>
<dbReference type="RefSeq" id="WP_204046040.1">
    <property type="nucleotide sequence ID" value="NZ_BOOA01000126.1"/>
</dbReference>
<evidence type="ECO:0000256" key="6">
    <source>
        <dbReference type="SAM" id="Phobius"/>
    </source>
</evidence>
<reference evidence="9" key="1">
    <citation type="submission" date="2021-01" db="EMBL/GenBank/DDBJ databases">
        <title>Whole genome shotgun sequence of Acrocarpospora phusangensis NBRC 108782.</title>
        <authorList>
            <person name="Komaki H."/>
            <person name="Tamura T."/>
        </authorList>
    </citation>
    <scope>NUCLEOTIDE SEQUENCE</scope>
    <source>
        <strain evidence="9">NBRC 108782</strain>
    </source>
</reference>
<evidence type="ECO:0000313" key="9">
    <source>
        <dbReference type="EMBL" id="GIH29431.1"/>
    </source>
</evidence>
<evidence type="ECO:0000256" key="4">
    <source>
        <dbReference type="ARBA" id="ARBA00023134"/>
    </source>
</evidence>
<dbReference type="InterPro" id="IPR027417">
    <property type="entry name" value="P-loop_NTPase"/>
</dbReference>
<dbReference type="GO" id="GO:0003924">
    <property type="term" value="F:GTPase activity"/>
    <property type="evidence" value="ECO:0007669"/>
    <property type="project" value="InterPro"/>
</dbReference>
<sequence>MANTENVSELAERIKAGVDQAKSSATRAIDDLAGIAESLAMRETSDRLRETGRQLRSDTFNIIVMGRFKNGKSTLLNALMGGTTVPVDLQGHKGPMVVDDLPATAILTGVQYADPPFVKAWGFDSKAEEWTFSRYLQESSLYYDEEENIKRFAHIRQFEMGFPATLCQAGVIVYDSPGLDENPTRSAVTRDATGRCDAAIVVYRSDSPMGMSELDEVSRVVADGTRVFSVVNLMHGKKADEKLKGFFWNKYVRDHQQGPSWTGQDLATRGIYFVDANQARDGRYTGDQRMIEASGLLEFEKRLAAFLNEERLHEHLKKYATQASTMAATVEQQIAQRRQATQADQARLREAYTSILPSLTAIKDRPAKIPRLFKRHRARAESELIASFTALVSRIRAELAGHLESVEISRSLIAVLRQEKMKREVSDAINLFVAARIEEWGRTEAGAILRSVLEELGEDLENEIATIGRQFDEIHLELTGWKVEAGSGSIVGTTDRVLGAVAGLLFGNVGAVVGGGAGGWRGALGGAVGAAGAWLAIGALGVTAAPVVITVVLLSAAVASIVGGNLGLAERAKRAVRKVADDQLRLMPEEKSAAIARELAERFDAMEATATSEISALIDEEERNIQEIVSINQREQGEKDQILADLDRSATALAACQLELKRALTIAQQR</sequence>
<keyword evidence="6" id="KW-0812">Transmembrane</keyword>
<keyword evidence="10" id="KW-1185">Reference proteome</keyword>
<evidence type="ECO:0000259" key="8">
    <source>
        <dbReference type="Pfam" id="PF21808"/>
    </source>
</evidence>
<evidence type="ECO:0000259" key="7">
    <source>
        <dbReference type="Pfam" id="PF00350"/>
    </source>
</evidence>
<dbReference type="InterPro" id="IPR027094">
    <property type="entry name" value="Mitofusin_fam"/>
</dbReference>
<dbReference type="PANTHER" id="PTHR10465:SF0">
    <property type="entry name" value="SARCALUMENIN"/>
    <property type="match status" value="1"/>
</dbReference>
<dbReference type="GO" id="GO:0008053">
    <property type="term" value="P:mitochondrial fusion"/>
    <property type="evidence" value="ECO:0007669"/>
    <property type="project" value="TreeGrafter"/>
</dbReference>
<dbReference type="InterPro" id="IPR045063">
    <property type="entry name" value="Dynamin_N"/>
</dbReference>
<name>A0A919UPA5_9ACTN</name>
<evidence type="ECO:0000256" key="5">
    <source>
        <dbReference type="ARBA" id="ARBA00023136"/>
    </source>
</evidence>
<dbReference type="Gene3D" id="3.40.50.300">
    <property type="entry name" value="P-loop containing nucleotide triphosphate hydrolases"/>
    <property type="match status" value="1"/>
</dbReference>
<keyword evidence="6" id="KW-1133">Transmembrane helix</keyword>
<evidence type="ECO:0000313" key="10">
    <source>
        <dbReference type="Proteomes" id="UP000640052"/>
    </source>
</evidence>
<evidence type="ECO:0000256" key="3">
    <source>
        <dbReference type="ARBA" id="ARBA00022801"/>
    </source>
</evidence>
<keyword evidence="5 6" id="KW-0472">Membrane</keyword>
<dbReference type="GO" id="GO:0016020">
    <property type="term" value="C:membrane"/>
    <property type="evidence" value="ECO:0007669"/>
    <property type="project" value="UniProtKB-SubCell"/>
</dbReference>
<evidence type="ECO:0008006" key="11">
    <source>
        <dbReference type="Google" id="ProtNLM"/>
    </source>
</evidence>
<evidence type="ECO:0000256" key="2">
    <source>
        <dbReference type="ARBA" id="ARBA00022741"/>
    </source>
</evidence>
<gene>
    <name evidence="9" type="ORF">Aph01nite_77410</name>
</gene>
<comment type="caution">
    <text evidence="9">The sequence shown here is derived from an EMBL/GenBank/DDBJ whole genome shotgun (WGS) entry which is preliminary data.</text>
</comment>
<dbReference type="Pfam" id="PF00350">
    <property type="entry name" value="Dynamin_N"/>
    <property type="match status" value="1"/>
</dbReference>
<dbReference type="PANTHER" id="PTHR10465">
    <property type="entry name" value="TRANSMEMBRANE GTPASE FZO1"/>
    <property type="match status" value="1"/>
</dbReference>
<feature type="transmembrane region" description="Helical" evidence="6">
    <location>
        <begin position="497"/>
        <end position="516"/>
    </location>
</feature>
<feature type="domain" description="BDLP-like helical" evidence="8">
    <location>
        <begin position="290"/>
        <end position="637"/>
    </location>
</feature>
<organism evidence="9 10">
    <name type="scientific">Acrocarpospora phusangensis</name>
    <dbReference type="NCBI Taxonomy" id="1070424"/>
    <lineage>
        <taxon>Bacteria</taxon>
        <taxon>Bacillati</taxon>
        <taxon>Actinomycetota</taxon>
        <taxon>Actinomycetes</taxon>
        <taxon>Streptosporangiales</taxon>
        <taxon>Streptosporangiaceae</taxon>
        <taxon>Acrocarpospora</taxon>
    </lineage>
</organism>
<dbReference type="Proteomes" id="UP000640052">
    <property type="component" value="Unassembled WGS sequence"/>
</dbReference>
<dbReference type="EMBL" id="BOOA01000126">
    <property type="protein sequence ID" value="GIH29431.1"/>
    <property type="molecule type" value="Genomic_DNA"/>
</dbReference>
<keyword evidence="4" id="KW-0342">GTP-binding</keyword>
<feature type="transmembrane region" description="Helical" evidence="6">
    <location>
        <begin position="548"/>
        <end position="568"/>
    </location>
</feature>
<proteinExistence type="predicted"/>
<accession>A0A919UPA5</accession>
<keyword evidence="3" id="KW-0378">Hydrolase</keyword>
<dbReference type="Pfam" id="PF21808">
    <property type="entry name" value="Dynamin-like_hel_bact"/>
    <property type="match status" value="1"/>
</dbReference>
<dbReference type="SUPFAM" id="SSF52540">
    <property type="entry name" value="P-loop containing nucleoside triphosphate hydrolases"/>
    <property type="match status" value="1"/>
</dbReference>
<feature type="domain" description="Dynamin N-terminal" evidence="7">
    <location>
        <begin position="62"/>
        <end position="231"/>
    </location>
</feature>
<feature type="transmembrane region" description="Helical" evidence="6">
    <location>
        <begin position="523"/>
        <end position="542"/>
    </location>
</feature>
<dbReference type="GO" id="GO:0005525">
    <property type="term" value="F:GTP binding"/>
    <property type="evidence" value="ECO:0007669"/>
    <property type="project" value="UniProtKB-KW"/>
</dbReference>
<dbReference type="AlphaFoldDB" id="A0A919UPA5"/>
<comment type="subcellular location">
    <subcellularLocation>
        <location evidence="1">Membrane</location>
    </subcellularLocation>
</comment>